<evidence type="ECO:0000256" key="4">
    <source>
        <dbReference type="ARBA" id="ARBA00016266"/>
    </source>
</evidence>
<feature type="compositionally biased region" description="Basic and acidic residues" evidence="9">
    <location>
        <begin position="749"/>
        <end position="808"/>
    </location>
</feature>
<feature type="compositionally biased region" description="Polar residues" evidence="9">
    <location>
        <begin position="710"/>
        <end position="726"/>
    </location>
</feature>
<dbReference type="GO" id="GO:0031124">
    <property type="term" value="P:mRNA 3'-end processing"/>
    <property type="evidence" value="ECO:0007669"/>
    <property type="project" value="InterPro"/>
</dbReference>
<feature type="region of interest" description="Disordered" evidence="9">
    <location>
        <begin position="204"/>
        <end position="387"/>
    </location>
</feature>
<feature type="region of interest" description="Disordered" evidence="9">
    <location>
        <begin position="591"/>
        <end position="618"/>
    </location>
</feature>
<keyword evidence="8" id="KW-0539">Nucleus</keyword>
<dbReference type="AlphaFoldDB" id="A0A9N7VME4"/>
<dbReference type="Gene3D" id="3.90.79.10">
    <property type="entry name" value="Nucleoside Triphosphate Pyrophosphohydrolase"/>
    <property type="match status" value="1"/>
</dbReference>
<name>A0A9N7VME4_PLEPL</name>
<keyword evidence="5" id="KW-0963">Cytoplasm</keyword>
<evidence type="ECO:0000256" key="5">
    <source>
        <dbReference type="ARBA" id="ARBA00022490"/>
    </source>
</evidence>
<dbReference type="GO" id="GO:0003729">
    <property type="term" value="F:mRNA binding"/>
    <property type="evidence" value="ECO:0007669"/>
    <property type="project" value="InterPro"/>
</dbReference>
<dbReference type="Pfam" id="PF16000">
    <property type="entry name" value="CARMIL_C"/>
    <property type="match status" value="1"/>
</dbReference>
<dbReference type="GO" id="GO:0005737">
    <property type="term" value="C:cytoplasm"/>
    <property type="evidence" value="ECO:0007669"/>
    <property type="project" value="UniProtKB-SubCell"/>
</dbReference>
<dbReference type="FunFam" id="3.90.79.10:FF:000008">
    <property type="entry name" value="cleavage and polyadenylation specificity factor subunit 5"/>
    <property type="match status" value="1"/>
</dbReference>
<evidence type="ECO:0000313" key="11">
    <source>
        <dbReference type="EMBL" id="CAB1451932.1"/>
    </source>
</evidence>
<organism evidence="11 12">
    <name type="scientific">Pleuronectes platessa</name>
    <name type="common">European plaice</name>
    <dbReference type="NCBI Taxonomy" id="8262"/>
    <lineage>
        <taxon>Eukaryota</taxon>
        <taxon>Metazoa</taxon>
        <taxon>Chordata</taxon>
        <taxon>Craniata</taxon>
        <taxon>Vertebrata</taxon>
        <taxon>Euteleostomi</taxon>
        <taxon>Actinopterygii</taxon>
        <taxon>Neopterygii</taxon>
        <taxon>Teleostei</taxon>
        <taxon>Neoteleostei</taxon>
        <taxon>Acanthomorphata</taxon>
        <taxon>Carangaria</taxon>
        <taxon>Pleuronectiformes</taxon>
        <taxon>Pleuronectoidei</taxon>
        <taxon>Pleuronectidae</taxon>
        <taxon>Pleuronectes</taxon>
    </lineage>
</organism>
<evidence type="ECO:0000256" key="7">
    <source>
        <dbReference type="ARBA" id="ARBA00022884"/>
    </source>
</evidence>
<gene>
    <name evidence="11" type="ORF">PLEPLA_LOCUS39671</name>
</gene>
<feature type="compositionally biased region" description="Polar residues" evidence="9">
    <location>
        <begin position="317"/>
        <end position="326"/>
    </location>
</feature>
<accession>A0A9N7VME4</accession>
<dbReference type="CDD" id="cd18871">
    <property type="entry name" value="NUDIX_Cfim25_Nudt21"/>
    <property type="match status" value="1"/>
</dbReference>
<evidence type="ECO:0000259" key="10">
    <source>
        <dbReference type="PROSITE" id="PS51462"/>
    </source>
</evidence>
<proteinExistence type="inferred from homology"/>
<keyword evidence="12" id="KW-1185">Reference proteome</keyword>
<evidence type="ECO:0000313" key="12">
    <source>
        <dbReference type="Proteomes" id="UP001153269"/>
    </source>
</evidence>
<evidence type="ECO:0000256" key="2">
    <source>
        <dbReference type="ARBA" id="ARBA00004496"/>
    </source>
</evidence>
<feature type="compositionally biased region" description="Low complexity" evidence="9">
    <location>
        <begin position="609"/>
        <end position="618"/>
    </location>
</feature>
<evidence type="ECO:0000256" key="9">
    <source>
        <dbReference type="SAM" id="MobiDB-lite"/>
    </source>
</evidence>
<keyword evidence="6" id="KW-0507">mRNA processing</keyword>
<evidence type="ECO:0000256" key="3">
    <source>
        <dbReference type="ARBA" id="ARBA00009710"/>
    </source>
</evidence>
<feature type="region of interest" description="Disordered" evidence="9">
    <location>
        <begin position="399"/>
        <end position="467"/>
    </location>
</feature>
<evidence type="ECO:0000256" key="6">
    <source>
        <dbReference type="ARBA" id="ARBA00022664"/>
    </source>
</evidence>
<dbReference type="InterPro" id="IPR016706">
    <property type="entry name" value="Cleav_polyA_spec_factor_su5"/>
</dbReference>
<feature type="domain" description="Nudix hydrolase" evidence="10">
    <location>
        <begin position="906"/>
        <end position="1031"/>
    </location>
</feature>
<feature type="compositionally biased region" description="Low complexity" evidence="9">
    <location>
        <begin position="409"/>
        <end position="451"/>
    </location>
</feature>
<dbReference type="Proteomes" id="UP001153269">
    <property type="component" value="Unassembled WGS sequence"/>
</dbReference>
<comment type="similarity">
    <text evidence="3">Belongs to the Nudix hydrolase family. CPSF5 subfamily.</text>
</comment>
<feature type="region of interest" description="Disordered" evidence="9">
    <location>
        <begin position="1"/>
        <end position="30"/>
    </location>
</feature>
<dbReference type="EMBL" id="CADEAL010004108">
    <property type="protein sequence ID" value="CAB1451932.1"/>
    <property type="molecule type" value="Genomic_DNA"/>
</dbReference>
<feature type="compositionally biased region" description="Low complexity" evidence="9">
    <location>
        <begin position="661"/>
        <end position="685"/>
    </location>
</feature>
<dbReference type="PROSITE" id="PS51462">
    <property type="entry name" value="NUDIX"/>
    <property type="match status" value="1"/>
</dbReference>
<feature type="compositionally biased region" description="Polar residues" evidence="9">
    <location>
        <begin position="399"/>
        <end position="408"/>
    </location>
</feature>
<dbReference type="Pfam" id="PF13869">
    <property type="entry name" value="NUDIX_2"/>
    <property type="match status" value="1"/>
</dbReference>
<protein>
    <recommendedName>
        <fullName evidence="4">Cleavage and polyadenylation specificity factor subunit 5</fullName>
    </recommendedName>
</protein>
<feature type="compositionally biased region" description="Basic and acidic residues" evidence="9">
    <location>
        <begin position="140"/>
        <end position="165"/>
    </location>
</feature>
<reference evidence="11" key="1">
    <citation type="submission" date="2020-03" db="EMBL/GenBank/DDBJ databases">
        <authorList>
            <person name="Weist P."/>
        </authorList>
    </citation>
    <scope>NUCLEOTIDE SEQUENCE</scope>
</reference>
<dbReference type="InterPro" id="IPR031943">
    <property type="entry name" value="CARMIL_C"/>
</dbReference>
<dbReference type="PANTHER" id="PTHR13047">
    <property type="entry name" value="PRE-MRNA CLEAVAGE FACTOR IM, 25KD SUBUNIT"/>
    <property type="match status" value="1"/>
</dbReference>
<sequence>MELPLGGPALRHYTQSRPRPHRQKLNYRPSRPQETIIESEHEVLELMGRVDEGVEEFFTKRVLPTDTLKNQDEEIITVHEAAPASSVPCPPQTKTLRRKLGDFFTLKKRRGLKSEPSLEGRPKKASIADFIRPLREVARAEKDKEKDRVKEHDRENEKEKAKDGESAVQETPVSGAAPLRGDAAPPRRALREGKSQSLILLSGSAAAGHPNARNTAKKQFEGQNSFEQKLHLMLQRIGVSKPPPEETQNQEGEMKKAESEGTIIDSKPEPPASFSKPRTMSASSDTRHQIRPSVSAHESAGKPALLPKPVIKPGAPPTTSGRNTPDNELAQIQEGETSTPTKVSPTAAPSPPPAPTNATIPTVPTMSDSIPDSISPSSTVAPSDTDICTDSVNSTAAATLPTNATELDSTASEGSAATTTMPTTTTPKTLSSTSTPTDPPATVSVISTSSLPIPPSPSVPSDLTTTTTPSITTITTIESVSVPISEGSVSTASLNLSPISTLPELNGILSVDASPGDAAAFVYTTAASPSTSTSTAPSCLSTITNSVTEASDDSTLVSSPCCVTLLSPVAENTSPTSNCYDAITATVSPDAPVTTSSTLIATTPPPPSSTTTRSPTPSDCINSIPASAVSHPVMPSPTDNCVPFTSCVETTPTDTTFTTTTTLNHAETTPTSSSATTAAVSSTRATDSDPAYFNDVTTTLTIPPTPTIYVSDSSSETSQHFTSPAHSHNRPGQDKDLQTSPVEQPSAEPAEKSTDEEIEMVQKSKQTEMDEEKGVVDDEKRHEKPPLDSSEETRKEVQEESETAKEDAVAEPLPGKEAGFRLALLSAEMSVVPPSRSAAGWPRGGAVQFGNKYISGPAKPLTLERSINLYPLTNYTFGTKEPLYEKDSSVAARFQRMREEFDKMGMRRTVEGVLIVHEHRLPHVLLLQLGTTFFKLPGGELSPGEDEVEGLKRLMTEILGRQDGVKQDWVIDDCIGNWWRPNFEPPQYPYIPAHITKPKEHKKLFLVQLQEKALFAVPKNYKLVAAPLFELYDNAPGYGPIISSLPQLLSRFNFLYN</sequence>
<keyword evidence="7" id="KW-0694">RNA-binding</keyword>
<evidence type="ECO:0000256" key="1">
    <source>
        <dbReference type="ARBA" id="ARBA00004123"/>
    </source>
</evidence>
<feature type="compositionally biased region" description="Low complexity" evidence="9">
    <location>
        <begin position="337"/>
        <end position="347"/>
    </location>
</feature>
<comment type="caution">
    <text evidence="11">The sequence shown here is derived from an EMBL/GenBank/DDBJ whole genome shotgun (WGS) entry which is preliminary data.</text>
</comment>
<comment type="subcellular location">
    <subcellularLocation>
        <location evidence="2">Cytoplasm</location>
    </subcellularLocation>
    <subcellularLocation>
        <location evidence="1">Nucleus</location>
    </subcellularLocation>
</comment>
<feature type="region of interest" description="Disordered" evidence="9">
    <location>
        <begin position="661"/>
        <end position="814"/>
    </location>
</feature>
<evidence type="ECO:0000256" key="8">
    <source>
        <dbReference type="ARBA" id="ARBA00023242"/>
    </source>
</evidence>
<dbReference type="GO" id="GO:0005849">
    <property type="term" value="C:mRNA cleavage factor complex"/>
    <property type="evidence" value="ECO:0007669"/>
    <property type="project" value="InterPro"/>
</dbReference>
<feature type="compositionally biased region" description="Low complexity" evidence="9">
    <location>
        <begin position="356"/>
        <end position="378"/>
    </location>
</feature>
<dbReference type="InterPro" id="IPR000086">
    <property type="entry name" value="NUDIX_hydrolase_dom"/>
</dbReference>
<feature type="region of interest" description="Disordered" evidence="9">
    <location>
        <begin position="140"/>
        <end position="191"/>
    </location>
</feature>